<organism evidence="2 3">
    <name type="scientific">Agrocybe chaxingu</name>
    <dbReference type="NCBI Taxonomy" id="84603"/>
    <lineage>
        <taxon>Eukaryota</taxon>
        <taxon>Fungi</taxon>
        <taxon>Dikarya</taxon>
        <taxon>Basidiomycota</taxon>
        <taxon>Agaricomycotina</taxon>
        <taxon>Agaricomycetes</taxon>
        <taxon>Agaricomycetidae</taxon>
        <taxon>Agaricales</taxon>
        <taxon>Agaricineae</taxon>
        <taxon>Strophariaceae</taxon>
        <taxon>Agrocybe</taxon>
    </lineage>
</organism>
<reference evidence="2" key="1">
    <citation type="submission" date="2022-07" db="EMBL/GenBank/DDBJ databases">
        <title>Genome Sequence of Agrocybe chaxingu.</title>
        <authorList>
            <person name="Buettner E."/>
        </authorList>
    </citation>
    <scope>NUCLEOTIDE SEQUENCE</scope>
    <source>
        <strain evidence="2">MP-N11</strain>
    </source>
</reference>
<feature type="domain" description="HNH nuclease" evidence="1">
    <location>
        <begin position="168"/>
        <end position="264"/>
    </location>
</feature>
<dbReference type="OrthoDB" id="2104739at2759"/>
<dbReference type="EMBL" id="JANKHO010001423">
    <property type="protein sequence ID" value="KAJ3501520.1"/>
    <property type="molecule type" value="Genomic_DNA"/>
</dbReference>
<dbReference type="InterPro" id="IPR003615">
    <property type="entry name" value="HNH_nuc"/>
</dbReference>
<dbReference type="Pfam" id="PF13391">
    <property type="entry name" value="HNH_2"/>
    <property type="match status" value="1"/>
</dbReference>
<proteinExistence type="predicted"/>
<name>A0A9W8JT01_9AGAR</name>
<keyword evidence="3" id="KW-1185">Reference proteome</keyword>
<evidence type="ECO:0000313" key="2">
    <source>
        <dbReference type="EMBL" id="KAJ3501520.1"/>
    </source>
</evidence>
<dbReference type="Proteomes" id="UP001148786">
    <property type="component" value="Unassembled WGS sequence"/>
</dbReference>
<accession>A0A9W8JT01</accession>
<sequence length="383" mass="42003">MGPLPNIVPFDADGVSAWQLLLRAEEAAIHDPESGFAKYKDPLVGVRVLGFFLLDFWHHQKSRSIGLRPYKRLLLEVKSCYAVPGVTGSQDTIFAAQHDKVFKMGLDYRNHLMHIFRSDCGLLPTTSSHASRPSFDRARIEIIQRMSKADKTKSDVKSAALLRDGYKCLVSGAYDSRTCSRHSEMLNKAKQEGKPLIGTECAHLFSESAQDSNKSSDYAGTALPMLNAFGYDSNKLLGRRVNRLSNVLTLSHDLHEAFDKFEFWLEETNTPNTYEVVIHNSAEYLHSITPLPAERVTFTVDSDSAAACEANGAALPELPSPTLIALRAACARVAHMSGAAEQIDHILRDKEETTVMSGGGSSADAELLTSLINTRAGIHVQGG</sequence>
<gene>
    <name evidence="2" type="ORF">NLJ89_g9300</name>
</gene>
<evidence type="ECO:0000259" key="1">
    <source>
        <dbReference type="Pfam" id="PF13391"/>
    </source>
</evidence>
<comment type="caution">
    <text evidence="2">The sequence shown here is derived from an EMBL/GenBank/DDBJ whole genome shotgun (WGS) entry which is preliminary data.</text>
</comment>
<dbReference type="AlphaFoldDB" id="A0A9W8JT01"/>
<evidence type="ECO:0000313" key="3">
    <source>
        <dbReference type="Proteomes" id="UP001148786"/>
    </source>
</evidence>
<protein>
    <recommendedName>
        <fullName evidence="1">HNH nuclease domain-containing protein</fullName>
    </recommendedName>
</protein>